<keyword evidence="1" id="KW-0472">Membrane</keyword>
<feature type="transmembrane region" description="Helical" evidence="1">
    <location>
        <begin position="319"/>
        <end position="338"/>
    </location>
</feature>
<reference evidence="2 3" key="1">
    <citation type="submission" date="2021-03" db="EMBL/GenBank/DDBJ databases">
        <title>Genomic Encyclopedia of Type Strains, Phase IV (KMG-IV): sequencing the most valuable type-strain genomes for metagenomic binning, comparative biology and taxonomic classification.</title>
        <authorList>
            <person name="Goeker M."/>
        </authorList>
    </citation>
    <scope>NUCLEOTIDE SEQUENCE [LARGE SCALE GENOMIC DNA]</scope>
    <source>
        <strain evidence="2 3">DSM 27563</strain>
    </source>
</reference>
<sequence length="339" mass="38786">MSKKLKNFILFGIFIAILFISTLSSQFGTEILWSNENKDGDGFNGLLFKNPVEISDLVVSRSIENKNSKELVRYDVEFDFSGEESSLRILGTPVRQIFFDENITPSHSIVKLKGDYDKVNDQLFNEKLKHSQLYKNVSNYKFKANSEIRVPLSKDIERYSFSIYYEPRNLVYKGKEDVAKNTVFITNARVDKFVNSEKNIEGENPYFNQSGFYVNAQEILNKSAISRISIINNVSSVVFVASIIIVLIITWLDKKKLKSLYTLLLMFILLTFYRFLGLGESTLAILTIYPILAFIGACIAKLMAKNELKLSKKDLKQNLGYTILFFVVTLIVCIIPRAM</sequence>
<keyword evidence="1" id="KW-1133">Transmembrane helix</keyword>
<gene>
    <name evidence="2" type="ORF">J2Z71_000664</name>
</gene>
<feature type="transmembrane region" description="Helical" evidence="1">
    <location>
        <begin position="259"/>
        <end position="276"/>
    </location>
</feature>
<evidence type="ECO:0000313" key="3">
    <source>
        <dbReference type="Proteomes" id="UP001519306"/>
    </source>
</evidence>
<dbReference type="RefSeq" id="WP_210060439.1">
    <property type="nucleotide sequence ID" value="NZ_JAGGLJ010000005.1"/>
</dbReference>
<evidence type="ECO:0000256" key="1">
    <source>
        <dbReference type="SAM" id="Phobius"/>
    </source>
</evidence>
<organism evidence="2 3">
    <name type="scientific">Peptoniphilus stercorisuis</name>
    <dbReference type="NCBI Taxonomy" id="1436965"/>
    <lineage>
        <taxon>Bacteria</taxon>
        <taxon>Bacillati</taxon>
        <taxon>Bacillota</taxon>
        <taxon>Tissierellia</taxon>
        <taxon>Tissierellales</taxon>
        <taxon>Peptoniphilaceae</taxon>
        <taxon>Peptoniphilus</taxon>
    </lineage>
</organism>
<keyword evidence="1" id="KW-0812">Transmembrane</keyword>
<dbReference type="Proteomes" id="UP001519306">
    <property type="component" value="Unassembled WGS sequence"/>
</dbReference>
<feature type="transmembrane region" description="Helical" evidence="1">
    <location>
        <begin position="282"/>
        <end position="299"/>
    </location>
</feature>
<feature type="transmembrane region" description="Helical" evidence="1">
    <location>
        <begin position="230"/>
        <end position="252"/>
    </location>
</feature>
<protein>
    <submittedName>
        <fullName evidence="2">Uncharacterized protein</fullName>
    </submittedName>
</protein>
<evidence type="ECO:0000313" key="2">
    <source>
        <dbReference type="EMBL" id="MBP2025139.1"/>
    </source>
</evidence>
<accession>A0ABS4KBJ3</accession>
<proteinExistence type="predicted"/>
<comment type="caution">
    <text evidence="2">The sequence shown here is derived from an EMBL/GenBank/DDBJ whole genome shotgun (WGS) entry which is preliminary data.</text>
</comment>
<name>A0ABS4KBJ3_9FIRM</name>
<keyword evidence="3" id="KW-1185">Reference proteome</keyword>
<dbReference type="EMBL" id="JAGGLJ010000005">
    <property type="protein sequence ID" value="MBP2025139.1"/>
    <property type="molecule type" value="Genomic_DNA"/>
</dbReference>